<organism evidence="1 2">
    <name type="scientific">Novosphingobium pentaromativorans US6-1</name>
    <dbReference type="NCBI Taxonomy" id="1088721"/>
    <lineage>
        <taxon>Bacteria</taxon>
        <taxon>Pseudomonadati</taxon>
        <taxon>Pseudomonadota</taxon>
        <taxon>Alphaproteobacteria</taxon>
        <taxon>Sphingomonadales</taxon>
        <taxon>Sphingomonadaceae</taxon>
        <taxon>Novosphingobium</taxon>
    </lineage>
</organism>
<gene>
    <name evidence="1" type="ORF">NSU_0751</name>
</gene>
<dbReference type="EMBL" id="AGFM01000009">
    <property type="protein sequence ID" value="EHJ62154.1"/>
    <property type="molecule type" value="Genomic_DNA"/>
</dbReference>
<keyword evidence="2" id="KW-1185">Reference proteome</keyword>
<name>G6E8T0_9SPHN</name>
<dbReference type="STRING" id="1088721.JI59_16335"/>
<sequence length="89" mass="10112">MIRVSSYAISRYMESVRRCTEDEARAARSTPAVQCAADFGCECVRLPGGQRIIIRNFVVVTVQPATNYRRQVRRLGLSRYGRGNREEGE</sequence>
<reference evidence="1 2" key="1">
    <citation type="journal article" date="2012" name="J. Bacteriol.">
        <title>Genome sequence of benzo(a)pyrene-degrading bacterium Novosphingobium pentaromativorans US6-1.</title>
        <authorList>
            <person name="Luo Y.R."/>
            <person name="Kang S.G."/>
            <person name="Kim S.J."/>
            <person name="Kim M.R."/>
            <person name="Li N."/>
            <person name="Lee J.H."/>
            <person name="Kwon K.K."/>
        </authorList>
    </citation>
    <scope>NUCLEOTIDE SEQUENCE [LARGE SCALE GENOMIC DNA]</scope>
    <source>
        <strain evidence="1 2">US6-1</strain>
    </source>
</reference>
<dbReference type="PATRIC" id="fig|1088721.3.peg.742"/>
<evidence type="ECO:0000313" key="1">
    <source>
        <dbReference type="EMBL" id="EHJ62154.1"/>
    </source>
</evidence>
<evidence type="ECO:0000313" key="2">
    <source>
        <dbReference type="Proteomes" id="UP000004030"/>
    </source>
</evidence>
<dbReference type="AlphaFoldDB" id="G6E8T0"/>
<protein>
    <submittedName>
        <fullName evidence="1">Uncharacterized protein</fullName>
    </submittedName>
</protein>
<dbReference type="RefSeq" id="WP_007011667.1">
    <property type="nucleotide sequence ID" value="NZ_AGFM01000009.1"/>
</dbReference>
<accession>G6E8T0</accession>
<comment type="caution">
    <text evidence="1">The sequence shown here is derived from an EMBL/GenBank/DDBJ whole genome shotgun (WGS) entry which is preliminary data.</text>
</comment>
<proteinExistence type="predicted"/>
<dbReference type="Proteomes" id="UP000004030">
    <property type="component" value="Unassembled WGS sequence"/>
</dbReference>
<dbReference type="OrthoDB" id="7511339at2"/>